<evidence type="ECO:0000313" key="1">
    <source>
        <dbReference type="EMBL" id="MEX3749409.1"/>
    </source>
</evidence>
<gene>
    <name evidence="1" type="ORF">AB3X84_05280</name>
</gene>
<protein>
    <submittedName>
        <fullName evidence="1">Uncharacterized protein</fullName>
    </submittedName>
</protein>
<dbReference type="Proteomes" id="UP001558535">
    <property type="component" value="Unassembled WGS sequence"/>
</dbReference>
<keyword evidence="2" id="KW-1185">Reference proteome</keyword>
<dbReference type="RefSeq" id="WP_310109707.1">
    <property type="nucleotide sequence ID" value="NZ_CP168530.1"/>
</dbReference>
<sequence>MILDSSRHLLAENYLRASDARAMPVRSTLSDIGFAGATLNNGALAACLRAVTPDEVRAKVCGRLKFAMKHSLNGKSLWRPAG</sequence>
<dbReference type="EMBL" id="JBFPKE010000001">
    <property type="protein sequence ID" value="MEX3749409.1"/>
    <property type="molecule type" value="Genomic_DNA"/>
</dbReference>
<reference evidence="1 2" key="1">
    <citation type="submission" date="2024-07" db="EMBL/GenBank/DDBJ databases">
        <title>A survey of Mimosa microsymbionts across Brazilian biomes reveals a high diversity of Paraburkholderia nodulating endemic species, but also that Cupriavidus is common as a symbiont of widespread species.</title>
        <authorList>
            <person name="Rouws L."/>
            <person name="Barauna A."/>
            <person name="Beukes C."/>
            <person name="Rouws J.R.C."/>
            <person name="De Faria S.M."/>
            <person name="Gross E."/>
            <person name="Bueno Dos Reis Junior F."/>
            <person name="Simon M.F."/>
            <person name="Maluk M."/>
            <person name="Odee D.W."/>
            <person name="Kenicer G."/>
            <person name="Young J.P.W."/>
            <person name="Reis V.M."/>
            <person name="Zilli J."/>
            <person name="James E.K."/>
        </authorList>
    </citation>
    <scope>NUCLEOTIDE SEQUENCE [LARGE SCALE GENOMIC DNA]</scope>
    <source>
        <strain evidence="1 2">BR14375</strain>
    </source>
</reference>
<comment type="caution">
    <text evidence="1">The sequence shown here is derived from an EMBL/GenBank/DDBJ whole genome shotgun (WGS) entry which is preliminary data.</text>
</comment>
<organism evidence="1 2">
    <name type="scientific">Paraburkholderia phenoliruptrix</name>
    <dbReference type="NCBI Taxonomy" id="252970"/>
    <lineage>
        <taxon>Bacteria</taxon>
        <taxon>Pseudomonadati</taxon>
        <taxon>Pseudomonadota</taxon>
        <taxon>Betaproteobacteria</taxon>
        <taxon>Burkholderiales</taxon>
        <taxon>Burkholderiaceae</taxon>
        <taxon>Paraburkholderia</taxon>
    </lineage>
</organism>
<proteinExistence type="predicted"/>
<evidence type="ECO:0000313" key="2">
    <source>
        <dbReference type="Proteomes" id="UP001558535"/>
    </source>
</evidence>
<name>A0ABV3W925_9BURK</name>
<accession>A0ABV3W925</accession>